<dbReference type="AlphaFoldDB" id="A0A7S3PJC8"/>
<dbReference type="SUPFAM" id="SSF48097">
    <property type="entry name" value="Regulator of G-protein signaling, RGS"/>
    <property type="match status" value="1"/>
</dbReference>
<dbReference type="CDD" id="cd07440">
    <property type="entry name" value="RGS"/>
    <property type="match status" value="1"/>
</dbReference>
<name>A0A7S3PJC8_9STRA</name>
<dbReference type="Pfam" id="PF00615">
    <property type="entry name" value="RGS"/>
    <property type="match status" value="1"/>
</dbReference>
<keyword evidence="1 3" id="KW-0853">WD repeat</keyword>
<feature type="repeat" description="WD" evidence="3">
    <location>
        <begin position="370"/>
        <end position="409"/>
    </location>
</feature>
<dbReference type="SUPFAM" id="SSF50978">
    <property type="entry name" value="WD40 repeat-like"/>
    <property type="match status" value="1"/>
</dbReference>
<dbReference type="SMART" id="SM00315">
    <property type="entry name" value="RGS"/>
    <property type="match status" value="1"/>
</dbReference>
<dbReference type="SMART" id="SM00320">
    <property type="entry name" value="WD40"/>
    <property type="match status" value="5"/>
</dbReference>
<evidence type="ECO:0000256" key="1">
    <source>
        <dbReference type="ARBA" id="ARBA00022574"/>
    </source>
</evidence>
<dbReference type="InterPro" id="IPR036305">
    <property type="entry name" value="RGS_sf"/>
</dbReference>
<dbReference type="PROSITE" id="PS00678">
    <property type="entry name" value="WD_REPEATS_1"/>
    <property type="match status" value="1"/>
</dbReference>
<dbReference type="PANTHER" id="PTHR22844">
    <property type="entry name" value="F-BOX AND WD40 DOMAIN PROTEIN"/>
    <property type="match status" value="1"/>
</dbReference>
<evidence type="ECO:0000313" key="5">
    <source>
        <dbReference type="EMBL" id="CAE0441177.1"/>
    </source>
</evidence>
<dbReference type="InterPro" id="IPR016137">
    <property type="entry name" value="RGS"/>
</dbReference>
<dbReference type="PROSITE" id="PS50132">
    <property type="entry name" value="RGS"/>
    <property type="match status" value="1"/>
</dbReference>
<dbReference type="InterPro" id="IPR015943">
    <property type="entry name" value="WD40/YVTN_repeat-like_dom_sf"/>
</dbReference>
<reference evidence="5" key="1">
    <citation type="submission" date="2021-01" db="EMBL/GenBank/DDBJ databases">
        <authorList>
            <person name="Corre E."/>
            <person name="Pelletier E."/>
            <person name="Niang G."/>
            <person name="Scheremetjew M."/>
            <person name="Finn R."/>
            <person name="Kale V."/>
            <person name="Holt S."/>
            <person name="Cochrane G."/>
            <person name="Meng A."/>
            <person name="Brown T."/>
            <person name="Cohen L."/>
        </authorList>
    </citation>
    <scope>NUCLEOTIDE SEQUENCE</scope>
    <source>
        <strain evidence="5">GSBS06</strain>
    </source>
</reference>
<feature type="domain" description="RGS" evidence="4">
    <location>
        <begin position="520"/>
        <end position="639"/>
    </location>
</feature>
<dbReference type="Gene3D" id="1.10.167.10">
    <property type="entry name" value="Regulator of G-protein Signalling 4, domain 2"/>
    <property type="match status" value="1"/>
</dbReference>
<evidence type="ECO:0000256" key="2">
    <source>
        <dbReference type="ARBA" id="ARBA00022737"/>
    </source>
</evidence>
<accession>A0A7S3PJC8</accession>
<dbReference type="PANTHER" id="PTHR22844:SF387">
    <property type="entry name" value="F3I6.5 PROTEIN"/>
    <property type="match status" value="1"/>
</dbReference>
<dbReference type="InterPro" id="IPR019775">
    <property type="entry name" value="WD40_repeat_CS"/>
</dbReference>
<proteinExistence type="predicted"/>
<protein>
    <recommendedName>
        <fullName evidence="4">RGS domain-containing protein</fullName>
    </recommendedName>
</protein>
<dbReference type="InterPro" id="IPR001680">
    <property type="entry name" value="WD40_rpt"/>
</dbReference>
<keyword evidence="2" id="KW-0677">Repeat</keyword>
<evidence type="ECO:0000259" key="4">
    <source>
        <dbReference type="PROSITE" id="PS50132"/>
    </source>
</evidence>
<sequence length="639" mass="71681">MMTNSAAAAYELIMATQFIVLASFYTQLAIGRGKVTEEFLVQECVLSSAETAHDVKIIQGQVIEILANSPAEHVKHMLRNAILSDVVIELANKLIVVEDLDAHKRMKSSKSSNKTSMVEREGNPAHVVKLKKMPLVHKNILRKALAIDRIVATYTGELAIGLVHKNEELHTASVPAIFEQSFYHPPTSKEKLGTHTELIVDEADKHLLALSKHPDYVDIYELSSRQWIKRLNIAKLGHKGPPTSLGQSSGYIIVGNSENGLNVYSKDNEKFVTTIGNDIGVVNALKIDSYDGKIYVGCADGKVRTYETGTWEEGKALSRCDSSVQCMATEEHMEAGFLVGAQTLVIGTQKGTVRVYNMLAPNADVLFEMKDAHKGKVTCVTARVGEVFSGGEDGIIRIWDIPTRTLVQKLVAHNRGPVTSLAVGQRFLFSGGVDKILQVWDNYTLESLTRVKLDGPIERLRTDGFDRLISSDKKHIRCWDADGLVNENIEVSMTVEESSVANKKNNNMNVDKRIKPDDPTLEQIIDDPKLRRMFYRFLVKRYGESNMSFFFAARRFSGLFESMDDSGRRRVIKYILDFYIKRGSPNQISIPGKLRDTLNDMEFAAFTKDSFSKAQSHVLKTMKTDYYDIFIHNDYIYHA</sequence>
<dbReference type="InterPro" id="IPR044926">
    <property type="entry name" value="RGS_subdomain_2"/>
</dbReference>
<dbReference type="EMBL" id="HBIN01014915">
    <property type="protein sequence ID" value="CAE0441177.1"/>
    <property type="molecule type" value="Transcribed_RNA"/>
</dbReference>
<gene>
    <name evidence="5" type="ORF">ASTO00021_LOCUS11317</name>
</gene>
<evidence type="ECO:0000256" key="3">
    <source>
        <dbReference type="PROSITE-ProRule" id="PRU00221"/>
    </source>
</evidence>
<dbReference type="Gene3D" id="2.130.10.10">
    <property type="entry name" value="YVTN repeat-like/Quinoprotein amine dehydrogenase"/>
    <property type="match status" value="1"/>
</dbReference>
<dbReference type="Pfam" id="PF00400">
    <property type="entry name" value="WD40"/>
    <property type="match status" value="2"/>
</dbReference>
<dbReference type="PROSITE" id="PS50082">
    <property type="entry name" value="WD_REPEATS_2"/>
    <property type="match status" value="1"/>
</dbReference>
<dbReference type="InterPro" id="IPR036322">
    <property type="entry name" value="WD40_repeat_dom_sf"/>
</dbReference>
<dbReference type="InterPro" id="IPR045182">
    <property type="entry name" value="JINGUBANG-like"/>
</dbReference>
<organism evidence="5">
    <name type="scientific">Aplanochytrium stocchinoi</name>
    <dbReference type="NCBI Taxonomy" id="215587"/>
    <lineage>
        <taxon>Eukaryota</taxon>
        <taxon>Sar</taxon>
        <taxon>Stramenopiles</taxon>
        <taxon>Bigyra</taxon>
        <taxon>Labyrinthulomycetes</taxon>
        <taxon>Thraustochytrida</taxon>
        <taxon>Thraustochytriidae</taxon>
        <taxon>Aplanochytrium</taxon>
    </lineage>
</organism>